<dbReference type="NCBIfam" id="NF001947">
    <property type="entry name" value="PRK00725.1"/>
    <property type="match status" value="1"/>
</dbReference>
<dbReference type="InterPro" id="IPR005835">
    <property type="entry name" value="NTP_transferase_dom"/>
</dbReference>
<dbReference type="NCBIfam" id="NF002023">
    <property type="entry name" value="PRK00844.1"/>
    <property type="match status" value="1"/>
</dbReference>
<gene>
    <name evidence="9 12" type="primary">glgC</name>
    <name evidence="12" type="ORF">ACIKP9_02910</name>
</gene>
<accession>A0ABW8GIG8</accession>
<keyword evidence="7 9" id="KW-0320">Glycogen biosynthesis</keyword>
<feature type="domain" description="Nucleotidyl transferase" evidence="10">
    <location>
        <begin position="21"/>
        <end position="289"/>
    </location>
</feature>
<feature type="site" description="Could play a key role in the communication between the regulatory and the substrate sites" evidence="9">
    <location>
        <position position="73"/>
    </location>
</feature>
<feature type="site" description="Could play a key role in the communication between the regulatory and the substrate sites" evidence="9">
    <location>
        <position position="111"/>
    </location>
</feature>
<dbReference type="GO" id="GO:0008878">
    <property type="term" value="F:glucose-1-phosphate adenylyltransferase activity"/>
    <property type="evidence" value="ECO:0007669"/>
    <property type="project" value="UniProtKB-EC"/>
</dbReference>
<comment type="function">
    <text evidence="9">Involved in the biosynthesis of ADP-glucose, a building block required for the elongation reactions to produce glycogen. Catalyzes the reaction between ATP and alpha-D-glucose 1-phosphate (G1P) to produce pyrophosphate and ADP-Glc.</text>
</comment>
<keyword evidence="4 9" id="KW-0548">Nucleotidyltransferase</keyword>
<feature type="binding site" evidence="9">
    <location>
        <position position="112"/>
    </location>
    <ligand>
        <name>alpha-D-glucose 1-phosphate</name>
        <dbReference type="ChEBI" id="CHEBI:58601"/>
    </ligand>
</feature>
<dbReference type="EC" id="2.7.7.27" evidence="9"/>
<proteinExistence type="inferred from homology"/>
<protein>
    <recommendedName>
        <fullName evidence="9">Glucose-1-phosphate adenylyltransferase</fullName>
        <ecNumber evidence="9">2.7.7.27</ecNumber>
    </recommendedName>
    <alternativeName>
        <fullName evidence="9">ADP-glucose pyrophosphorylase</fullName>
        <shortName evidence="9">ADPGlc PPase</shortName>
    </alternativeName>
    <alternativeName>
        <fullName evidence="9">ADP-glucose synthase</fullName>
    </alternativeName>
</protein>
<comment type="caution">
    <text evidence="12">The sequence shown here is derived from an EMBL/GenBank/DDBJ whole genome shotgun (WGS) entry which is preliminary data.</text>
</comment>
<dbReference type="Pfam" id="PF00483">
    <property type="entry name" value="NTP_transferase"/>
    <property type="match status" value="1"/>
</dbReference>
<comment type="similarity">
    <text evidence="1 9">Belongs to the bacterial/plant glucose-1-phosphate adenylyltransferase family.</text>
</comment>
<keyword evidence="8 9" id="KW-0119">Carbohydrate metabolism</keyword>
<evidence type="ECO:0000256" key="6">
    <source>
        <dbReference type="ARBA" id="ARBA00022840"/>
    </source>
</evidence>
<dbReference type="HAMAP" id="MF_00624">
    <property type="entry name" value="GlgC"/>
    <property type="match status" value="1"/>
</dbReference>
<evidence type="ECO:0000256" key="7">
    <source>
        <dbReference type="ARBA" id="ARBA00023056"/>
    </source>
</evidence>
<dbReference type="Proteomes" id="UP001617669">
    <property type="component" value="Unassembled WGS sequence"/>
</dbReference>
<dbReference type="Gene3D" id="2.160.10.10">
    <property type="entry name" value="Hexapeptide repeat proteins"/>
    <property type="match status" value="1"/>
</dbReference>
<dbReference type="SUPFAM" id="SSF53448">
    <property type="entry name" value="Nucleotide-diphospho-sugar transferases"/>
    <property type="match status" value="1"/>
</dbReference>
<dbReference type="InterPro" id="IPR005836">
    <property type="entry name" value="ADP_Glu_pyroP_CS"/>
</dbReference>
<dbReference type="SUPFAM" id="SSF51161">
    <property type="entry name" value="Trimeric LpxA-like enzymes"/>
    <property type="match status" value="1"/>
</dbReference>
<dbReference type="PANTHER" id="PTHR43523:SF2">
    <property type="entry name" value="GLUCOSE-1-PHOSPHATE ADENYLYLTRANSFERASE"/>
    <property type="match status" value="1"/>
</dbReference>
<dbReference type="PROSITE" id="PS00808">
    <property type="entry name" value="ADP_GLC_PYROPHOSPH_1"/>
    <property type="match status" value="1"/>
</dbReference>
<keyword evidence="2 9" id="KW-0321">Glycogen metabolism</keyword>
<keyword evidence="13" id="KW-1185">Reference proteome</keyword>
<dbReference type="CDD" id="cd02508">
    <property type="entry name" value="ADP_Glucose_PP"/>
    <property type="match status" value="1"/>
</dbReference>
<dbReference type="PANTHER" id="PTHR43523">
    <property type="entry name" value="GLUCOSE-1-PHOSPHATE ADENYLYLTRANSFERASE-RELATED"/>
    <property type="match status" value="1"/>
</dbReference>
<comment type="pathway">
    <text evidence="9">Glycan biosynthesis; glycogen biosynthesis.</text>
</comment>
<dbReference type="Gene3D" id="3.90.550.10">
    <property type="entry name" value="Spore Coat Polysaccharide Biosynthesis Protein SpsA, Chain A"/>
    <property type="match status" value="1"/>
</dbReference>
<dbReference type="InterPro" id="IPR011004">
    <property type="entry name" value="Trimer_LpxA-like_sf"/>
</dbReference>
<evidence type="ECO:0000259" key="10">
    <source>
        <dbReference type="Pfam" id="PF00483"/>
    </source>
</evidence>
<evidence type="ECO:0000256" key="2">
    <source>
        <dbReference type="ARBA" id="ARBA00022600"/>
    </source>
</evidence>
<dbReference type="CDD" id="cd04651">
    <property type="entry name" value="LbH_G1P_AT_C"/>
    <property type="match status" value="1"/>
</dbReference>
<dbReference type="InterPro" id="IPR056818">
    <property type="entry name" value="GlmU/GlgC-like_hexapep"/>
</dbReference>
<feature type="binding site" evidence="9">
    <location>
        <position position="210"/>
    </location>
    <ligand>
        <name>alpha-D-glucose 1-phosphate</name>
        <dbReference type="ChEBI" id="CHEBI:58601"/>
    </ligand>
</feature>
<keyword evidence="3 9" id="KW-0808">Transferase</keyword>
<organism evidence="12 13">
    <name type="scientific">Methylobacillus methanolivorans</name>
    <dbReference type="NCBI Taxonomy" id="1848927"/>
    <lineage>
        <taxon>Bacteria</taxon>
        <taxon>Pseudomonadati</taxon>
        <taxon>Pseudomonadota</taxon>
        <taxon>Betaproteobacteria</taxon>
        <taxon>Nitrosomonadales</taxon>
        <taxon>Methylophilaceae</taxon>
        <taxon>Methylobacillus</taxon>
    </lineage>
</organism>
<evidence type="ECO:0000256" key="4">
    <source>
        <dbReference type="ARBA" id="ARBA00022695"/>
    </source>
</evidence>
<feature type="binding site" evidence="9">
    <location>
        <begin position="192"/>
        <end position="193"/>
    </location>
    <ligand>
        <name>alpha-D-glucose 1-phosphate</name>
        <dbReference type="ChEBI" id="CHEBI:58601"/>
    </ligand>
</feature>
<sequence length="427" mass="48210">MQQHELSSSRFVSTLTKNTVALILAGGKGSRLRDLTNWTAKPAVPFGGKFRIIDFPLSNCINSGIRRIGVVTQYKAHTLIQHIQRGWGFLRGEFNEFVELLPAQQRIQEEWYKGTADAVFQNLDILRQTSAEFVLILAGDHIYKMDYGQMLAAHVRNKADMTVACINVPLKEASAFGVMGVDEHDRVVDFKEKPANPDGLPDDPEHALASMGIYVFNAAFLYEQLIRDADDPKSSHDFGHDIIPYLIKKYRVFAHRFTDSCVGAADGNYYWRDVGTVDAYWEANMELTKVVPELNLYDRQWPIWTYQEQLPPAKFVFDNEERRGQATDSLISGGCIVSGASIRNSVLFSDVRVNSYSSIEHSVILPKVDVGRHVTLRRVVVDNGARIPDGMEIGINLELDRKRFHVTEEGVVLVTPDMLGQSLHHFR</sequence>
<dbReference type="InterPro" id="IPR023049">
    <property type="entry name" value="GlgC_bac"/>
</dbReference>
<comment type="subunit">
    <text evidence="9">Homotetramer.</text>
</comment>
<evidence type="ECO:0000313" key="13">
    <source>
        <dbReference type="Proteomes" id="UP001617669"/>
    </source>
</evidence>
<reference evidence="12 13" key="1">
    <citation type="submission" date="2024-11" db="EMBL/GenBank/DDBJ databases">
        <authorList>
            <person name="Kaparullina E.N."/>
            <person name="Delegan Y.A."/>
            <person name="Doronina N.V."/>
        </authorList>
    </citation>
    <scope>NUCLEOTIDE SEQUENCE [LARGE SCALE GENOMIC DNA]</scope>
    <source>
        <strain evidence="12 13">7sh_L</strain>
    </source>
</reference>
<dbReference type="Pfam" id="PF24894">
    <property type="entry name" value="Hexapep_GlmU"/>
    <property type="match status" value="1"/>
</dbReference>
<dbReference type="NCBIfam" id="TIGR02091">
    <property type="entry name" value="glgC"/>
    <property type="match status" value="1"/>
</dbReference>
<dbReference type="RefSeq" id="WP_400879069.1">
    <property type="nucleotide sequence ID" value="NZ_JBIWXY010000001.1"/>
</dbReference>
<keyword evidence="6 9" id="KW-0067">ATP-binding</keyword>
<comment type="catalytic activity">
    <reaction evidence="9">
        <text>alpha-D-glucose 1-phosphate + ATP + H(+) = ADP-alpha-D-glucose + diphosphate</text>
        <dbReference type="Rhea" id="RHEA:12120"/>
        <dbReference type="ChEBI" id="CHEBI:15378"/>
        <dbReference type="ChEBI" id="CHEBI:30616"/>
        <dbReference type="ChEBI" id="CHEBI:33019"/>
        <dbReference type="ChEBI" id="CHEBI:57498"/>
        <dbReference type="ChEBI" id="CHEBI:58601"/>
        <dbReference type="EC" id="2.7.7.27"/>
    </reaction>
</comment>
<evidence type="ECO:0000256" key="8">
    <source>
        <dbReference type="ARBA" id="ARBA00023277"/>
    </source>
</evidence>
<dbReference type="InterPro" id="IPR029044">
    <property type="entry name" value="Nucleotide-diphossugar_trans"/>
</dbReference>
<dbReference type="InterPro" id="IPR011831">
    <property type="entry name" value="ADP-Glc_PPase"/>
</dbReference>
<evidence type="ECO:0000256" key="3">
    <source>
        <dbReference type="ARBA" id="ARBA00022679"/>
    </source>
</evidence>
<evidence type="ECO:0000313" key="12">
    <source>
        <dbReference type="EMBL" id="MFJ5445172.1"/>
    </source>
</evidence>
<name>A0ABW8GIG8_9PROT</name>
<feature type="domain" description="Glucose-1-phosphate adenylyltransferase/Bifunctional protein GlmU-like C-terminal hexapeptide" evidence="11">
    <location>
        <begin position="311"/>
        <end position="414"/>
    </location>
</feature>
<feature type="binding site" evidence="9">
    <location>
        <position position="177"/>
    </location>
    <ligand>
        <name>alpha-D-glucose 1-phosphate</name>
        <dbReference type="ChEBI" id="CHEBI:58601"/>
    </ligand>
</feature>
<dbReference type="PROSITE" id="PS00809">
    <property type="entry name" value="ADP_GLC_PYROPHOSPH_2"/>
    <property type="match status" value="1"/>
</dbReference>
<evidence type="ECO:0000256" key="5">
    <source>
        <dbReference type="ARBA" id="ARBA00022741"/>
    </source>
</evidence>
<evidence type="ECO:0000256" key="9">
    <source>
        <dbReference type="HAMAP-Rule" id="MF_00624"/>
    </source>
</evidence>
<dbReference type="EMBL" id="JBIWXY010000001">
    <property type="protein sequence ID" value="MFJ5445172.1"/>
    <property type="molecule type" value="Genomic_DNA"/>
</dbReference>
<keyword evidence="5 9" id="KW-0547">Nucleotide-binding</keyword>
<evidence type="ECO:0000259" key="11">
    <source>
        <dbReference type="Pfam" id="PF24894"/>
    </source>
</evidence>
<evidence type="ECO:0000256" key="1">
    <source>
        <dbReference type="ARBA" id="ARBA00010443"/>
    </source>
</evidence>